<protein>
    <submittedName>
        <fullName evidence="1">Uncharacterized protein</fullName>
    </submittedName>
</protein>
<accession>A0A024FT05</accession>
<organism evidence="1 2">
    <name type="scientific">Albugo candida</name>
    <dbReference type="NCBI Taxonomy" id="65357"/>
    <lineage>
        <taxon>Eukaryota</taxon>
        <taxon>Sar</taxon>
        <taxon>Stramenopiles</taxon>
        <taxon>Oomycota</taxon>
        <taxon>Peronosporomycetes</taxon>
        <taxon>Albuginales</taxon>
        <taxon>Albuginaceae</taxon>
        <taxon>Albugo</taxon>
    </lineage>
</organism>
<comment type="caution">
    <text evidence="1">The sequence shown here is derived from an EMBL/GenBank/DDBJ whole genome shotgun (WGS) entry which is preliminary data.</text>
</comment>
<dbReference type="AlphaFoldDB" id="A0A024FT05"/>
<dbReference type="InParanoid" id="A0A024FT05"/>
<evidence type="ECO:0000313" key="1">
    <source>
        <dbReference type="EMBL" id="CCI10198.1"/>
    </source>
</evidence>
<sequence>MNGKIPSCQWSEIIFSVLPGQLNGCNLQQRFIVRRGLIQKQRVMQKWMKYRRLSELEPTNHLCDYQEKVNDVKYRVLLWGETAEASKKCSHGPCFRVSSMVALNNETCSSYTHVAPYLFDCDDVIVHE</sequence>
<keyword evidence="2" id="KW-1185">Reference proteome</keyword>
<dbReference type="EMBL" id="CAIX01000135">
    <property type="protein sequence ID" value="CCI10198.1"/>
    <property type="molecule type" value="Genomic_DNA"/>
</dbReference>
<reference evidence="1 2" key="1">
    <citation type="submission" date="2012-05" db="EMBL/GenBank/DDBJ databases">
        <title>Recombination and specialization in a pathogen metapopulation.</title>
        <authorList>
            <person name="Gardiner A."/>
            <person name="Kemen E."/>
            <person name="Schultz-Larsen T."/>
            <person name="MacLean D."/>
            <person name="Van Oosterhout C."/>
            <person name="Jones J.D.G."/>
        </authorList>
    </citation>
    <scope>NUCLEOTIDE SEQUENCE [LARGE SCALE GENOMIC DNA]</scope>
    <source>
        <strain evidence="1 2">Ac Nc2</strain>
    </source>
</reference>
<proteinExistence type="predicted"/>
<evidence type="ECO:0000313" key="2">
    <source>
        <dbReference type="Proteomes" id="UP000053237"/>
    </source>
</evidence>
<gene>
    <name evidence="1" type="ORF">BN9_075940</name>
</gene>
<name>A0A024FT05_9STRA</name>
<dbReference type="Proteomes" id="UP000053237">
    <property type="component" value="Unassembled WGS sequence"/>
</dbReference>